<dbReference type="EMBL" id="LSRS01000003">
    <property type="protein sequence ID" value="KAF1084916.1"/>
    <property type="molecule type" value="Genomic_DNA"/>
</dbReference>
<comment type="caution">
    <text evidence="1">The sequence shown here is derived from an EMBL/GenBank/DDBJ whole genome shotgun (WGS) entry which is preliminary data.</text>
</comment>
<evidence type="ECO:0000313" key="1">
    <source>
        <dbReference type="EMBL" id="KAF1084916.1"/>
    </source>
</evidence>
<keyword evidence="2" id="KW-1185">Reference proteome</keyword>
<organism evidence="1 2">
    <name type="scientific">Sporotomaculum syntrophicum</name>
    <dbReference type="NCBI Taxonomy" id="182264"/>
    <lineage>
        <taxon>Bacteria</taxon>
        <taxon>Bacillati</taxon>
        <taxon>Bacillota</taxon>
        <taxon>Clostridia</taxon>
        <taxon>Eubacteriales</taxon>
        <taxon>Desulfallaceae</taxon>
        <taxon>Sporotomaculum</taxon>
    </lineage>
</organism>
<name>A0A9D2WQ80_9FIRM</name>
<accession>A0A9D2WQ80</accession>
<evidence type="ECO:0000313" key="2">
    <source>
        <dbReference type="Proteomes" id="UP000798488"/>
    </source>
</evidence>
<gene>
    <name evidence="1" type="ORF">SPSYN_01052</name>
</gene>
<sequence>MQTQSKWSENTYMPYLKIADEAHLSRDSMGQKLKYENAYIECENATYLIKKNVTGEELERISINQNEDGIDTEDRIMKLKDYLVSNHDILQSV</sequence>
<dbReference type="Proteomes" id="UP000798488">
    <property type="component" value="Unassembled WGS sequence"/>
</dbReference>
<protein>
    <submittedName>
        <fullName evidence="1">Uncharacterized protein</fullName>
    </submittedName>
</protein>
<reference evidence="1" key="1">
    <citation type="submission" date="2016-02" db="EMBL/GenBank/DDBJ databases">
        <title>Draft Genome Sequence of Sporotomaculum syntrophicum Strain FB, a Syntrophic Benzoate Degrader.</title>
        <authorList>
            <person name="Nobu M.K."/>
            <person name="Narihiro T."/>
            <person name="Qiu Y.-L."/>
            <person name="Ohashi A."/>
            <person name="Liu W.-T."/>
            <person name="Yuji S."/>
        </authorList>
    </citation>
    <scope>NUCLEOTIDE SEQUENCE</scope>
    <source>
        <strain evidence="1">FB</strain>
    </source>
</reference>
<proteinExistence type="predicted"/>
<dbReference type="AlphaFoldDB" id="A0A9D2WQ80"/>